<accession>W0F8W3</accession>
<dbReference type="eggNOG" id="COG1670">
    <property type="taxonomic scope" value="Bacteria"/>
</dbReference>
<dbReference type="Gene3D" id="3.20.80.10">
    <property type="entry name" value="Regulatory factor, effector binding domain"/>
    <property type="match status" value="1"/>
</dbReference>
<dbReference type="OrthoDB" id="9807923at2"/>
<dbReference type="SUPFAM" id="SSF55961">
    <property type="entry name" value="Bet v1-like"/>
    <property type="match status" value="1"/>
</dbReference>
<gene>
    <name evidence="1" type="ORF">NIASO_14625</name>
</gene>
<reference evidence="1 2" key="1">
    <citation type="submission" date="2013-12" db="EMBL/GenBank/DDBJ databases">
        <authorList>
            <consortium name="DOE Joint Genome Institute"/>
            <person name="Eisen J."/>
            <person name="Huntemann M."/>
            <person name="Han J."/>
            <person name="Chen A."/>
            <person name="Kyrpides N."/>
            <person name="Mavromatis K."/>
            <person name="Markowitz V."/>
            <person name="Palaniappan K."/>
            <person name="Ivanova N."/>
            <person name="Schaumberg A."/>
            <person name="Pati A."/>
            <person name="Liolios K."/>
            <person name="Nordberg H.P."/>
            <person name="Cantor M.N."/>
            <person name="Hua S.X."/>
            <person name="Woyke T."/>
        </authorList>
    </citation>
    <scope>NUCLEOTIDE SEQUENCE [LARGE SCALE GENOMIC DNA]</scope>
    <source>
        <strain evidence="2">DSM 19437</strain>
    </source>
</reference>
<dbReference type="CDD" id="cd07818">
    <property type="entry name" value="SRPBCC_1"/>
    <property type="match status" value="1"/>
</dbReference>
<protein>
    <recommendedName>
        <fullName evidence="3">Polyketide cyclase</fullName>
    </recommendedName>
</protein>
<evidence type="ECO:0000313" key="2">
    <source>
        <dbReference type="Proteomes" id="UP000003586"/>
    </source>
</evidence>
<dbReference type="InterPro" id="IPR011256">
    <property type="entry name" value="Reg_factor_effector_dom_sf"/>
</dbReference>
<dbReference type="InterPro" id="IPR023393">
    <property type="entry name" value="START-like_dom_sf"/>
</dbReference>
<dbReference type="Proteomes" id="UP000003586">
    <property type="component" value="Chromosome"/>
</dbReference>
<dbReference type="STRING" id="929713.NIASO_14625"/>
<dbReference type="AlphaFoldDB" id="W0F8W3"/>
<name>W0F8W3_9BACT</name>
<dbReference type="KEGG" id="nso:NIASO_14625"/>
<sequence>MKLIRWIFLFLICVGATLFAFSFLAPDHQQVVRAVVINAPQEKVYRQMLLLQNFNNWSIWGNADSSIRYTSNNIPDGQIGTTITWQGNALLSGKGMLQLTGLKENKEIDHHITFLEPQKMEADSKFELADQNGATRVTWTFTIPSKKPWNIYNLFYSLDKEKGREFEKGLLALKMIIEKGSVINLPGISVISFPLTNYIAVRQPVAATDLFNFFSTHFRYLQQSSLQDSATVKKTTALFYKKEEKGSQSDVAAALEIPAGTNPRVQAPATLISLPASKGIAVRIPGNYSTDKTMAYRALDDYIAAKQLKVTPPVIEEYTAADSSVRIIYLVD</sequence>
<dbReference type="EMBL" id="CP007035">
    <property type="protein sequence ID" value="AHF17811.1"/>
    <property type="molecule type" value="Genomic_DNA"/>
</dbReference>
<dbReference type="Gene3D" id="3.30.530.20">
    <property type="match status" value="1"/>
</dbReference>
<evidence type="ECO:0000313" key="1">
    <source>
        <dbReference type="EMBL" id="AHF17811.1"/>
    </source>
</evidence>
<dbReference type="HOGENOM" id="CLU_836333_0_0_10"/>
<evidence type="ECO:0008006" key="3">
    <source>
        <dbReference type="Google" id="ProtNLM"/>
    </source>
</evidence>
<proteinExistence type="predicted"/>
<organism evidence="1 2">
    <name type="scientific">Niabella soli DSM 19437</name>
    <dbReference type="NCBI Taxonomy" id="929713"/>
    <lineage>
        <taxon>Bacteria</taxon>
        <taxon>Pseudomonadati</taxon>
        <taxon>Bacteroidota</taxon>
        <taxon>Chitinophagia</taxon>
        <taxon>Chitinophagales</taxon>
        <taxon>Chitinophagaceae</taxon>
        <taxon>Niabella</taxon>
    </lineage>
</organism>
<keyword evidence="2" id="KW-1185">Reference proteome</keyword>